<dbReference type="InterPro" id="IPR011992">
    <property type="entry name" value="EF-hand-dom_pair"/>
</dbReference>
<feature type="transmembrane region" description="Helical" evidence="14">
    <location>
        <begin position="212"/>
        <end position="237"/>
    </location>
</feature>
<dbReference type="GO" id="GO:0005245">
    <property type="term" value="F:voltage-gated calcium channel activity"/>
    <property type="evidence" value="ECO:0007669"/>
    <property type="project" value="InterPro"/>
</dbReference>
<dbReference type="Gene3D" id="1.20.120.350">
    <property type="entry name" value="Voltage-gated potassium channels. Chain C"/>
    <property type="match status" value="1"/>
</dbReference>
<feature type="region of interest" description="Disordered" evidence="13">
    <location>
        <begin position="873"/>
        <end position="936"/>
    </location>
</feature>
<feature type="transmembrane region" description="Helical" evidence="14">
    <location>
        <begin position="593"/>
        <end position="616"/>
    </location>
</feature>
<dbReference type="PANTHER" id="PTHR46988">
    <property type="entry name" value="TWO PORE CALCIUM CHANNEL PROTEIN 1"/>
    <property type="match status" value="1"/>
</dbReference>
<protein>
    <recommendedName>
        <fullName evidence="15">EF-hand domain-containing protein</fullName>
    </recommendedName>
</protein>
<feature type="region of interest" description="Disordered" evidence="13">
    <location>
        <begin position="764"/>
        <end position="794"/>
    </location>
</feature>
<dbReference type="PROSITE" id="PS50222">
    <property type="entry name" value="EF_HAND_2"/>
    <property type="match status" value="2"/>
</dbReference>
<feature type="transmembrane region" description="Helical" evidence="14">
    <location>
        <begin position="163"/>
        <end position="181"/>
    </location>
</feature>
<keyword evidence="4" id="KW-0813">Transport</keyword>
<evidence type="ECO:0000256" key="12">
    <source>
        <dbReference type="ARBA" id="ARBA00023303"/>
    </source>
</evidence>
<evidence type="ECO:0000313" key="16">
    <source>
        <dbReference type="EMBL" id="CEM40541.1"/>
    </source>
</evidence>
<dbReference type="PROSITE" id="PS00018">
    <property type="entry name" value="EF_HAND_1"/>
    <property type="match status" value="1"/>
</dbReference>
<dbReference type="InterPro" id="IPR018247">
    <property type="entry name" value="EF_Hand_1_Ca_BS"/>
</dbReference>
<accession>A0A0G4H9A8</accession>
<dbReference type="AlphaFoldDB" id="A0A0G4H9A8"/>
<dbReference type="GO" id="GO:0005509">
    <property type="term" value="F:calcium ion binding"/>
    <property type="evidence" value="ECO:0007669"/>
    <property type="project" value="InterPro"/>
</dbReference>
<dbReference type="SUPFAM" id="SSF47473">
    <property type="entry name" value="EF-hand"/>
    <property type="match status" value="1"/>
</dbReference>
<keyword evidence="9 14" id="KW-1133">Transmembrane helix</keyword>
<feature type="transmembrane region" description="Helical" evidence="14">
    <location>
        <begin position="284"/>
        <end position="310"/>
    </location>
</feature>
<name>A0A0G4H9A8_9ALVE</name>
<feature type="compositionally biased region" description="Basic and acidic residues" evidence="13">
    <location>
        <begin position="915"/>
        <end position="926"/>
    </location>
</feature>
<dbReference type="SMART" id="SM00054">
    <property type="entry name" value="EFh"/>
    <property type="match status" value="2"/>
</dbReference>
<keyword evidence="12" id="KW-0407">Ion channel</keyword>
<feature type="compositionally biased region" description="Basic and acidic residues" evidence="13">
    <location>
        <begin position="873"/>
        <end position="886"/>
    </location>
</feature>
<dbReference type="Gene3D" id="1.10.238.10">
    <property type="entry name" value="EF-hand"/>
    <property type="match status" value="1"/>
</dbReference>
<dbReference type="InterPro" id="IPR005821">
    <property type="entry name" value="Ion_trans_dom"/>
</dbReference>
<comment type="subunit">
    <text evidence="3">Homodimer.</text>
</comment>
<feature type="transmembrane region" description="Helical" evidence="14">
    <location>
        <begin position="680"/>
        <end position="709"/>
    </location>
</feature>
<dbReference type="InterPro" id="IPR027359">
    <property type="entry name" value="Volt_channel_dom_sf"/>
</dbReference>
<evidence type="ECO:0000256" key="10">
    <source>
        <dbReference type="ARBA" id="ARBA00023065"/>
    </source>
</evidence>
<dbReference type="GO" id="GO:0034702">
    <property type="term" value="C:monoatomic ion channel complex"/>
    <property type="evidence" value="ECO:0007669"/>
    <property type="project" value="UniProtKB-KW"/>
</dbReference>
<keyword evidence="7" id="KW-0106">Calcium</keyword>
<evidence type="ECO:0000256" key="9">
    <source>
        <dbReference type="ARBA" id="ARBA00022989"/>
    </source>
</evidence>
<dbReference type="EMBL" id="CDMZ01002059">
    <property type="protein sequence ID" value="CEM40541.1"/>
    <property type="molecule type" value="Genomic_DNA"/>
</dbReference>
<feature type="transmembrane region" description="Helical" evidence="14">
    <location>
        <begin position="554"/>
        <end position="573"/>
    </location>
</feature>
<feature type="domain" description="EF-hand" evidence="15">
    <location>
        <begin position="369"/>
        <end position="404"/>
    </location>
</feature>
<feature type="transmembrane region" description="Helical" evidence="14">
    <location>
        <begin position="136"/>
        <end position="157"/>
    </location>
</feature>
<gene>
    <name evidence="16" type="ORF">Cvel_25383</name>
</gene>
<dbReference type="InterPro" id="IPR002048">
    <property type="entry name" value="EF_hand_dom"/>
</dbReference>
<keyword evidence="11 14" id="KW-0472">Membrane</keyword>
<evidence type="ECO:0000256" key="2">
    <source>
        <dbReference type="ARBA" id="ARBA00009286"/>
    </source>
</evidence>
<feature type="transmembrane region" description="Helical" evidence="14">
    <location>
        <begin position="513"/>
        <end position="534"/>
    </location>
</feature>
<organism evidence="16">
    <name type="scientific">Chromera velia CCMP2878</name>
    <dbReference type="NCBI Taxonomy" id="1169474"/>
    <lineage>
        <taxon>Eukaryota</taxon>
        <taxon>Sar</taxon>
        <taxon>Alveolata</taxon>
        <taxon>Colpodellida</taxon>
        <taxon>Chromeraceae</taxon>
        <taxon>Chromera</taxon>
    </lineage>
</organism>
<feature type="region of interest" description="Disordered" evidence="13">
    <location>
        <begin position="817"/>
        <end position="849"/>
    </location>
</feature>
<feature type="transmembrane region" description="Helical" evidence="14">
    <location>
        <begin position="439"/>
        <end position="459"/>
    </location>
</feature>
<keyword evidence="5 14" id="KW-0812">Transmembrane</keyword>
<evidence type="ECO:0000256" key="4">
    <source>
        <dbReference type="ARBA" id="ARBA00022448"/>
    </source>
</evidence>
<feature type="compositionally biased region" description="Low complexity" evidence="13">
    <location>
        <begin position="894"/>
        <end position="908"/>
    </location>
</feature>
<dbReference type="SUPFAM" id="SSF81324">
    <property type="entry name" value="Voltage-gated potassium channels"/>
    <property type="match status" value="2"/>
</dbReference>
<evidence type="ECO:0000256" key="8">
    <source>
        <dbReference type="ARBA" id="ARBA00022882"/>
    </source>
</evidence>
<evidence type="ECO:0000256" key="13">
    <source>
        <dbReference type="SAM" id="MobiDB-lite"/>
    </source>
</evidence>
<evidence type="ECO:0000256" key="11">
    <source>
        <dbReference type="ARBA" id="ARBA00023136"/>
    </source>
</evidence>
<proteinExistence type="inferred from homology"/>
<keyword evidence="8" id="KW-0851">Voltage-gated channel</keyword>
<dbReference type="Pfam" id="PF13405">
    <property type="entry name" value="EF-hand_6"/>
    <property type="match status" value="1"/>
</dbReference>
<evidence type="ECO:0000256" key="1">
    <source>
        <dbReference type="ARBA" id="ARBA00004141"/>
    </source>
</evidence>
<feature type="transmembrane region" description="Helical" evidence="14">
    <location>
        <begin position="479"/>
        <end position="501"/>
    </location>
</feature>
<evidence type="ECO:0000259" key="15">
    <source>
        <dbReference type="PROSITE" id="PS50222"/>
    </source>
</evidence>
<comment type="subcellular location">
    <subcellularLocation>
        <location evidence="1">Membrane</location>
        <topology evidence="1">Multi-pass membrane protein</topology>
    </subcellularLocation>
</comment>
<dbReference type="CDD" id="cd00051">
    <property type="entry name" value="EFh"/>
    <property type="match status" value="1"/>
</dbReference>
<dbReference type="Gene3D" id="1.10.287.70">
    <property type="match status" value="2"/>
</dbReference>
<dbReference type="Pfam" id="PF00520">
    <property type="entry name" value="Ion_trans"/>
    <property type="match status" value="2"/>
</dbReference>
<sequence length="1026" mass="117110">MDFVQQREMAERLLEAGGEGEQEDLGVRSLGPAQTNEEVLGRYEQAAVCVQSAFEQRKFGMPLNSKWSRRTHPAAIYCNDLNRYAALVLLGLTFFEPPIWCLRSEENQQMCENTAAYPRFGFPVVDRDTDLTIESVCLFFLILGSFLNLIAYGWKGVLGIQRYWFNMVITVLYLVDFSCAYTRPYLSFRLSPYLRAILACNNIGGARREAKLILSLIPSLAAFLVVIGLYLLVFAWVGAVLFNEVDKENFGSVGVSLWSLTVLLTTCNFPDVMVKSLNATRFSFIFFFIFTAMGCFFLLNLVLGVVYGGYQSRDEEEDREALENTQRQLRVAFELVDVDGNGTLSRSELRKLLSYLSRYKRLSPQQAAWNHEDFALAFAMLDRDGDDKISPENFMLLVAFMHLTFEKVENETFLDRRFPSLAKSPCFLRFRIFVLSDTFQYGMLGVLFLMAIFTVAESIHQLQTGAIDPHRLNDRPDSFWNIMELAFTTVFVVEVVVRILASGWRNYWRENKLAFFVTILSVVVTIFVYLPNAFNDTAWIRYTQMLRLLQTLRALRTVGAPGLLRVLRLLSTFKYFSVFYRTFISLMPAARRLLEFLFCLAFVYAAMGVQLFGGLIEKGGSSARSMRLADSTYGQSDYYNLNFNDLGSAMVTLYHLLIVNNWQVTVEAFVIVSQNLVWTWAVYLFFVSFYVLGVVTTLNCLVAFVLDAFQNEWKASKREGLEIVGETAERAKEAAAAGVYPFSHADPPRYEKEGDSLRRTQTVWTKPKTESFNEEVEREQGEGTSGEEERPFLEGQMGIVTVNEEEDDSLERAQSVGVIQRRERGSGSLGQVSQPDDLPHSQSAQLPERKSGLLHLRRSMTALLREHSFAQKMEKLQRQQQKEKDRHSRRSSRPDSGPSSGSQQGRGQLVSVLQSEERGMDRDSRGDPSAVREGVRPPNVEALVRGHEAVFDASRVTGTLTGLQGLYRVRVNGFRDSHQKAQLLVSLFERERREREVEREREERIRRDILEEERESMRASLLSKCD</sequence>
<keyword evidence="10" id="KW-0406">Ion transport</keyword>
<dbReference type="VEuPathDB" id="CryptoDB:Cvel_25383"/>
<evidence type="ECO:0000256" key="3">
    <source>
        <dbReference type="ARBA" id="ARBA00011738"/>
    </source>
</evidence>
<feature type="domain" description="EF-hand" evidence="15">
    <location>
        <begin position="324"/>
        <end position="359"/>
    </location>
</feature>
<evidence type="ECO:0000256" key="7">
    <source>
        <dbReference type="ARBA" id="ARBA00022837"/>
    </source>
</evidence>
<reference evidence="16" key="1">
    <citation type="submission" date="2014-11" db="EMBL/GenBank/DDBJ databases">
        <authorList>
            <person name="Otto D Thomas"/>
            <person name="Naeem Raeece"/>
        </authorList>
    </citation>
    <scope>NUCLEOTIDE SEQUENCE</scope>
</reference>
<comment type="similarity">
    <text evidence="2">Belongs to the calcium channel alpha-1 subunit (TC 1.A.1.11) family. Two pore calcium channel subfamily.</text>
</comment>
<feature type="compositionally biased region" description="Polar residues" evidence="13">
    <location>
        <begin position="829"/>
        <end position="845"/>
    </location>
</feature>
<dbReference type="PANTHER" id="PTHR46988:SF2">
    <property type="entry name" value="TWO PORE CALCIUM CHANNEL PROTEIN 1"/>
    <property type="match status" value="1"/>
</dbReference>
<keyword evidence="6" id="KW-0677">Repeat</keyword>
<evidence type="ECO:0000256" key="5">
    <source>
        <dbReference type="ARBA" id="ARBA00022692"/>
    </source>
</evidence>
<evidence type="ECO:0000256" key="6">
    <source>
        <dbReference type="ARBA" id="ARBA00022737"/>
    </source>
</evidence>
<evidence type="ECO:0000256" key="14">
    <source>
        <dbReference type="SAM" id="Phobius"/>
    </source>
</evidence>
<dbReference type="InterPro" id="IPR044581">
    <property type="entry name" value="TPC1_plant"/>
</dbReference>